<dbReference type="InterPro" id="IPR036640">
    <property type="entry name" value="ABC1_TM_sf"/>
</dbReference>
<dbReference type="AlphaFoldDB" id="A0A4Y5T3Y2"/>
<feature type="transmembrane region" description="Helical" evidence="7">
    <location>
        <begin position="152"/>
        <end position="169"/>
    </location>
</feature>
<dbReference type="PANTHER" id="PTHR24221">
    <property type="entry name" value="ATP-BINDING CASSETTE SUB-FAMILY B"/>
    <property type="match status" value="1"/>
</dbReference>
<dbReference type="CDD" id="cd07346">
    <property type="entry name" value="ABC_6TM_exporters"/>
    <property type="match status" value="1"/>
</dbReference>
<dbReference type="GO" id="GO:0016887">
    <property type="term" value="F:ATP hydrolysis activity"/>
    <property type="evidence" value="ECO:0007669"/>
    <property type="project" value="InterPro"/>
</dbReference>
<evidence type="ECO:0000256" key="4">
    <source>
        <dbReference type="ARBA" id="ARBA00022840"/>
    </source>
</evidence>
<dbReference type="GO" id="GO:0005524">
    <property type="term" value="F:ATP binding"/>
    <property type="evidence" value="ECO:0007669"/>
    <property type="project" value="UniProtKB-KW"/>
</dbReference>
<keyword evidence="4 10" id="KW-0067">ATP-binding</keyword>
<sequence length="544" mass="62755">MLKYSSKYILKYKLSFITLIIFSILDAILLALTPYISSKLIDSLVNIPSKKVIYSFVIIYFGIAMFQLLSQYVQIVNQTRLIANASMELNKDMIKHMQKLPLEFFSDKDLAYYNQRIYSDSSAVISFSVNTVLQLITNIIATSLTLYIVVKTNSYICLLFFIAIIIYSFQYKLTKKNLYVTNNELKEKQSEFYSILFEQLSNIKLIKIFNIFNIFDLKLKNSFERLYSTILKTQRVAFTFKSSQTILTAVVRIVLLIIGGFQFLEGNMTIGTLSVLLSYFSSVIASATSFIELGQGYITNLVSFNRLKELIIIEEEPNGNISLNEINTIKLEEITYGYKNKVLIENLNVNFEKGKIYCIHGHNGIGKTTLINVLLGLHHNYKGNVLINDSIDLKTLDKYHFREKACSYATQTALLFNDTFYTNLTLNKKSFDRNYLKKFIKDFGLINKFKLDSIISMNGKNISGGEMQKISLIRSFIDDKDILIYDEPTSYLDINSKAYFLEYLSKIKESKKSIIIIITHDDDLKQISDELIDLETFKWTKLYS</sequence>
<dbReference type="RefSeq" id="WP_224380115.1">
    <property type="nucleotide sequence ID" value="NZ_CP075909.1"/>
</dbReference>
<dbReference type="Gene3D" id="1.20.1560.10">
    <property type="entry name" value="ABC transporter type 1, transmembrane domain"/>
    <property type="match status" value="1"/>
</dbReference>
<dbReference type="PROSITE" id="PS00211">
    <property type="entry name" value="ABC_TRANSPORTER_1"/>
    <property type="match status" value="1"/>
</dbReference>
<dbReference type="InterPro" id="IPR003593">
    <property type="entry name" value="AAA+_ATPase"/>
</dbReference>
<name>A0A4Y5T3Y2_CLOPF</name>
<evidence type="ECO:0000259" key="9">
    <source>
        <dbReference type="PROSITE" id="PS50929"/>
    </source>
</evidence>
<dbReference type="Gene3D" id="3.40.50.300">
    <property type="entry name" value="P-loop containing nucleotide triphosphate hydrolases"/>
    <property type="match status" value="1"/>
</dbReference>
<evidence type="ECO:0000259" key="8">
    <source>
        <dbReference type="PROSITE" id="PS50893"/>
    </source>
</evidence>
<proteinExistence type="predicted"/>
<feature type="domain" description="ABC transmembrane type-1" evidence="9">
    <location>
        <begin position="17"/>
        <end position="299"/>
    </location>
</feature>
<dbReference type="InterPro" id="IPR011527">
    <property type="entry name" value="ABC1_TM_dom"/>
</dbReference>
<dbReference type="SMART" id="SM00382">
    <property type="entry name" value="AAA"/>
    <property type="match status" value="1"/>
</dbReference>
<keyword evidence="10" id="KW-0378">Hydrolase</keyword>
<feature type="transmembrane region" description="Helical" evidence="7">
    <location>
        <begin position="123"/>
        <end position="146"/>
    </location>
</feature>
<dbReference type="InterPro" id="IPR039421">
    <property type="entry name" value="Type_1_exporter"/>
</dbReference>
<keyword evidence="2 7" id="KW-0812">Transmembrane</keyword>
<accession>A0A4Y5T3Y2</accession>
<dbReference type="InterPro" id="IPR027417">
    <property type="entry name" value="P-loop_NTPase"/>
</dbReference>
<keyword evidence="3" id="KW-0547">Nucleotide-binding</keyword>
<dbReference type="EC" id="3.6.3.-" evidence="10"/>
<reference evidence="10" key="1">
    <citation type="journal article" date="2019" name="Pathogens">
        <title>In silico Identification of Novel Toxin Homologs and Associated Mobile Genetic Elements in Clostridium perfringens.</title>
        <authorList>
            <person name="Lacey J.A."/>
            <person name="Johanesen P.A."/>
            <person name="Lyras D."/>
            <person name="Moore R.J."/>
        </authorList>
    </citation>
    <scope>NUCLEOTIDE SEQUENCE</scope>
    <source>
        <strain evidence="10">T1</strain>
        <plasmid evidence="10">pCPT1</plasmid>
    </source>
</reference>
<dbReference type="SUPFAM" id="SSF90123">
    <property type="entry name" value="ABC transporter transmembrane region"/>
    <property type="match status" value="1"/>
</dbReference>
<dbReference type="InterPro" id="IPR017871">
    <property type="entry name" value="ABC_transporter-like_CS"/>
</dbReference>
<keyword evidence="6 7" id="KW-0472">Membrane</keyword>
<evidence type="ECO:0000313" key="10">
    <source>
        <dbReference type="EMBL" id="QDB01116.1"/>
    </source>
</evidence>
<dbReference type="Pfam" id="PF00005">
    <property type="entry name" value="ABC_tran"/>
    <property type="match status" value="1"/>
</dbReference>
<feature type="transmembrane region" description="Helical" evidence="7">
    <location>
        <begin position="276"/>
        <end position="298"/>
    </location>
</feature>
<evidence type="ECO:0000256" key="1">
    <source>
        <dbReference type="ARBA" id="ARBA00004651"/>
    </source>
</evidence>
<geneLocation type="plasmid" evidence="10">
    <name>pCPT1</name>
</geneLocation>
<protein>
    <submittedName>
        <fullName evidence="10">Multidrug export ATP-binding/permease protein</fullName>
        <ecNumber evidence="10">3.6.3.-</ecNumber>
    </submittedName>
</protein>
<dbReference type="PROSITE" id="PS50929">
    <property type="entry name" value="ABC_TM1F"/>
    <property type="match status" value="1"/>
</dbReference>
<evidence type="ECO:0000256" key="3">
    <source>
        <dbReference type="ARBA" id="ARBA00022741"/>
    </source>
</evidence>
<evidence type="ECO:0000256" key="6">
    <source>
        <dbReference type="ARBA" id="ARBA00023136"/>
    </source>
</evidence>
<keyword evidence="10" id="KW-0614">Plasmid</keyword>
<feature type="transmembrane region" description="Helical" evidence="7">
    <location>
        <begin position="52"/>
        <end position="70"/>
    </location>
</feature>
<dbReference type="GO" id="GO:0140359">
    <property type="term" value="F:ABC-type transporter activity"/>
    <property type="evidence" value="ECO:0007669"/>
    <property type="project" value="InterPro"/>
</dbReference>
<feature type="domain" description="ABC transporter" evidence="8">
    <location>
        <begin position="329"/>
        <end position="544"/>
    </location>
</feature>
<dbReference type="EMBL" id="MK285059">
    <property type="protein sequence ID" value="QDB01116.1"/>
    <property type="molecule type" value="Genomic_DNA"/>
</dbReference>
<dbReference type="Pfam" id="PF00664">
    <property type="entry name" value="ABC_membrane"/>
    <property type="match status" value="1"/>
</dbReference>
<keyword evidence="5 7" id="KW-1133">Transmembrane helix</keyword>
<dbReference type="InterPro" id="IPR003439">
    <property type="entry name" value="ABC_transporter-like_ATP-bd"/>
</dbReference>
<dbReference type="GO" id="GO:0005886">
    <property type="term" value="C:plasma membrane"/>
    <property type="evidence" value="ECO:0007669"/>
    <property type="project" value="UniProtKB-SubCell"/>
</dbReference>
<dbReference type="GO" id="GO:0034040">
    <property type="term" value="F:ATPase-coupled lipid transmembrane transporter activity"/>
    <property type="evidence" value="ECO:0007669"/>
    <property type="project" value="TreeGrafter"/>
</dbReference>
<evidence type="ECO:0000256" key="5">
    <source>
        <dbReference type="ARBA" id="ARBA00022989"/>
    </source>
</evidence>
<feature type="transmembrane region" description="Helical" evidence="7">
    <location>
        <begin position="245"/>
        <end position="264"/>
    </location>
</feature>
<organism evidence="10">
    <name type="scientific">Clostridium perfringens</name>
    <dbReference type="NCBI Taxonomy" id="1502"/>
    <lineage>
        <taxon>Bacteria</taxon>
        <taxon>Bacillati</taxon>
        <taxon>Bacillota</taxon>
        <taxon>Clostridia</taxon>
        <taxon>Eubacteriales</taxon>
        <taxon>Clostridiaceae</taxon>
        <taxon>Clostridium</taxon>
    </lineage>
</organism>
<dbReference type="SUPFAM" id="SSF52540">
    <property type="entry name" value="P-loop containing nucleoside triphosphate hydrolases"/>
    <property type="match status" value="1"/>
</dbReference>
<comment type="subcellular location">
    <subcellularLocation>
        <location evidence="1">Cell membrane</location>
        <topology evidence="1">Multi-pass membrane protein</topology>
    </subcellularLocation>
</comment>
<evidence type="ECO:0000256" key="7">
    <source>
        <dbReference type="SAM" id="Phobius"/>
    </source>
</evidence>
<feature type="transmembrane region" description="Helical" evidence="7">
    <location>
        <begin position="12"/>
        <end position="32"/>
    </location>
</feature>
<evidence type="ECO:0000256" key="2">
    <source>
        <dbReference type="ARBA" id="ARBA00022692"/>
    </source>
</evidence>
<dbReference type="PANTHER" id="PTHR24221:SF654">
    <property type="entry name" value="ATP-BINDING CASSETTE SUB-FAMILY B MEMBER 6"/>
    <property type="match status" value="1"/>
</dbReference>
<dbReference type="PROSITE" id="PS50893">
    <property type="entry name" value="ABC_TRANSPORTER_2"/>
    <property type="match status" value="1"/>
</dbReference>